<proteinExistence type="predicted"/>
<dbReference type="PANTHER" id="PTHR38659">
    <property type="entry name" value="METAL-DEPENDENT PHOSPHOHYDROLASE"/>
    <property type="match status" value="1"/>
</dbReference>
<organism evidence="2">
    <name type="scientific">Fervidobacterium pennivorans</name>
    <dbReference type="NCBI Taxonomy" id="93466"/>
    <lineage>
        <taxon>Bacteria</taxon>
        <taxon>Thermotogati</taxon>
        <taxon>Thermotogota</taxon>
        <taxon>Thermotogae</taxon>
        <taxon>Thermotogales</taxon>
        <taxon>Fervidobacteriaceae</taxon>
        <taxon>Fervidobacterium</taxon>
    </lineage>
</organism>
<dbReference type="SMART" id="SM00471">
    <property type="entry name" value="HDc"/>
    <property type="match status" value="1"/>
</dbReference>
<dbReference type="InterPro" id="IPR006675">
    <property type="entry name" value="HDIG_dom"/>
</dbReference>
<protein>
    <submittedName>
        <fullName evidence="2">HD domain-containing protein</fullName>
    </submittedName>
</protein>
<dbReference type="CDD" id="cd00077">
    <property type="entry name" value="HDc"/>
    <property type="match status" value="1"/>
</dbReference>
<accession>A0A7V4CLB2</accession>
<dbReference type="SUPFAM" id="SSF109604">
    <property type="entry name" value="HD-domain/PDEase-like"/>
    <property type="match status" value="1"/>
</dbReference>
<dbReference type="InterPro" id="IPR003607">
    <property type="entry name" value="HD/PDEase_dom"/>
</dbReference>
<dbReference type="AlphaFoldDB" id="A0A7V4CLB2"/>
<comment type="caution">
    <text evidence="2">The sequence shown here is derived from an EMBL/GenBank/DDBJ whole genome shotgun (WGS) entry which is preliminary data.</text>
</comment>
<evidence type="ECO:0000313" key="2">
    <source>
        <dbReference type="EMBL" id="HGQ76360.1"/>
    </source>
</evidence>
<dbReference type="NCBIfam" id="TIGR00277">
    <property type="entry name" value="HDIG"/>
    <property type="match status" value="1"/>
</dbReference>
<sequence length="180" mass="20360">MKREEALELLKTHLSNKNLINHCLACEAIMRRLARHFGQDEETWGLAGLLHDLDYDYTKDKPEEHGLRSVEILGDSVSQEIKDAILAHCEKKVPETLMEKALYAVDPTSGFIVAAALIRPEKKLAFVDVPFLLNRFKEKGFAKGANRDQMKSCENIGLTLEEFYSLALEAMKEISEQIGL</sequence>
<name>A0A7V4CLB2_FERPE</name>
<reference evidence="2" key="1">
    <citation type="journal article" date="2020" name="mSystems">
        <title>Genome- and Community-Level Interaction Insights into Carbon Utilization and Element Cycling Functions of Hydrothermarchaeota in Hydrothermal Sediment.</title>
        <authorList>
            <person name="Zhou Z."/>
            <person name="Liu Y."/>
            <person name="Xu W."/>
            <person name="Pan J."/>
            <person name="Luo Z.H."/>
            <person name="Li M."/>
        </authorList>
    </citation>
    <scope>NUCLEOTIDE SEQUENCE [LARGE SCALE GENOMIC DNA]</scope>
    <source>
        <strain evidence="2">SpSt-640</strain>
    </source>
</reference>
<dbReference type="InterPro" id="IPR006674">
    <property type="entry name" value="HD_domain"/>
</dbReference>
<dbReference type="EMBL" id="DTBH01000005">
    <property type="protein sequence ID" value="HGQ76360.1"/>
    <property type="molecule type" value="Genomic_DNA"/>
</dbReference>
<evidence type="ECO:0000259" key="1">
    <source>
        <dbReference type="SMART" id="SM00471"/>
    </source>
</evidence>
<feature type="domain" description="HD/PDEase" evidence="1">
    <location>
        <begin position="15"/>
        <end position="120"/>
    </location>
</feature>
<dbReference type="Gene3D" id="1.10.3210.10">
    <property type="entry name" value="Hypothetical protein af1432"/>
    <property type="match status" value="1"/>
</dbReference>
<dbReference type="Pfam" id="PF01966">
    <property type="entry name" value="HD"/>
    <property type="match status" value="1"/>
</dbReference>
<gene>
    <name evidence="2" type="ORF">ENU12_00195</name>
</gene>
<dbReference type="PANTHER" id="PTHR38659:SF1">
    <property type="entry name" value="METAL DEPENDENT PHOSPHOHYDROLASE"/>
    <property type="match status" value="1"/>
</dbReference>